<feature type="region of interest" description="Disordered" evidence="3">
    <location>
        <begin position="23"/>
        <end position="185"/>
    </location>
</feature>
<dbReference type="Gene3D" id="6.10.140.1040">
    <property type="match status" value="1"/>
</dbReference>
<feature type="compositionally biased region" description="Basic and acidic residues" evidence="3">
    <location>
        <begin position="85"/>
        <end position="105"/>
    </location>
</feature>
<dbReference type="EMBL" id="JAXIOK010000012">
    <property type="protein sequence ID" value="KAK4758291.1"/>
    <property type="molecule type" value="Genomic_DNA"/>
</dbReference>
<keyword evidence="6" id="KW-1185">Reference proteome</keyword>
<evidence type="ECO:0000256" key="3">
    <source>
        <dbReference type="SAM" id="MobiDB-lite"/>
    </source>
</evidence>
<evidence type="ECO:0000256" key="2">
    <source>
        <dbReference type="ARBA" id="ARBA00022490"/>
    </source>
</evidence>
<organism evidence="5 6">
    <name type="scientific">Trapa incisa</name>
    <dbReference type="NCBI Taxonomy" id="236973"/>
    <lineage>
        <taxon>Eukaryota</taxon>
        <taxon>Viridiplantae</taxon>
        <taxon>Streptophyta</taxon>
        <taxon>Embryophyta</taxon>
        <taxon>Tracheophyta</taxon>
        <taxon>Spermatophyta</taxon>
        <taxon>Magnoliopsida</taxon>
        <taxon>eudicotyledons</taxon>
        <taxon>Gunneridae</taxon>
        <taxon>Pentapetalae</taxon>
        <taxon>rosids</taxon>
        <taxon>malvids</taxon>
        <taxon>Myrtales</taxon>
        <taxon>Lythraceae</taxon>
        <taxon>Trapa</taxon>
    </lineage>
</organism>
<feature type="compositionally biased region" description="Gly residues" evidence="3">
    <location>
        <begin position="67"/>
        <end position="84"/>
    </location>
</feature>
<dbReference type="GO" id="GO:0003729">
    <property type="term" value="F:mRNA binding"/>
    <property type="evidence" value="ECO:0007669"/>
    <property type="project" value="TreeGrafter"/>
</dbReference>
<dbReference type="SMART" id="SM01233">
    <property type="entry name" value="HABP4_PAI-RBP1"/>
    <property type="match status" value="1"/>
</dbReference>
<protein>
    <recommendedName>
        <fullName evidence="4">Hyaluronan/mRNA-binding protein domain-containing protein</fullName>
    </recommendedName>
</protein>
<evidence type="ECO:0000313" key="5">
    <source>
        <dbReference type="EMBL" id="KAK4758291.1"/>
    </source>
</evidence>
<dbReference type="GO" id="GO:0005634">
    <property type="term" value="C:nucleus"/>
    <property type="evidence" value="ECO:0007669"/>
    <property type="project" value="TreeGrafter"/>
</dbReference>
<gene>
    <name evidence="5" type="ORF">SAY87_019592</name>
</gene>
<dbReference type="AlphaFoldDB" id="A0AAN7K203"/>
<keyword evidence="2" id="KW-0963">Cytoplasm</keyword>
<dbReference type="InterPro" id="IPR039764">
    <property type="entry name" value="HABP4/SERBP1-like"/>
</dbReference>
<feature type="region of interest" description="Disordered" evidence="3">
    <location>
        <begin position="209"/>
        <end position="231"/>
    </location>
</feature>
<name>A0AAN7K203_9MYRT</name>
<dbReference type="Proteomes" id="UP001345219">
    <property type="component" value="Chromosome 15"/>
</dbReference>
<dbReference type="GO" id="GO:0005737">
    <property type="term" value="C:cytoplasm"/>
    <property type="evidence" value="ECO:0007669"/>
    <property type="project" value="UniProtKB-SubCell"/>
</dbReference>
<feature type="compositionally biased region" description="Gly residues" evidence="3">
    <location>
        <begin position="331"/>
        <end position="344"/>
    </location>
</feature>
<feature type="compositionally biased region" description="Basic and acidic residues" evidence="3">
    <location>
        <begin position="114"/>
        <end position="126"/>
    </location>
</feature>
<evidence type="ECO:0000313" key="6">
    <source>
        <dbReference type="Proteomes" id="UP001345219"/>
    </source>
</evidence>
<dbReference type="InterPro" id="IPR006861">
    <property type="entry name" value="HABP4_PAIRBP1-bd"/>
</dbReference>
<feature type="region of interest" description="Disordered" evidence="3">
    <location>
        <begin position="313"/>
        <end position="367"/>
    </location>
</feature>
<reference evidence="5 6" key="1">
    <citation type="journal article" date="2023" name="Hortic Res">
        <title>Pangenome of water caltrop reveals structural variations and asymmetric subgenome divergence after allopolyploidization.</title>
        <authorList>
            <person name="Zhang X."/>
            <person name="Chen Y."/>
            <person name="Wang L."/>
            <person name="Yuan Y."/>
            <person name="Fang M."/>
            <person name="Shi L."/>
            <person name="Lu R."/>
            <person name="Comes H.P."/>
            <person name="Ma Y."/>
            <person name="Chen Y."/>
            <person name="Huang G."/>
            <person name="Zhou Y."/>
            <person name="Zheng Z."/>
            <person name="Qiu Y."/>
        </authorList>
    </citation>
    <scope>NUCLEOTIDE SEQUENCE [LARGE SCALE GENOMIC DNA]</scope>
    <source>
        <tissue evidence="5">Roots</tissue>
    </source>
</reference>
<dbReference type="PANTHER" id="PTHR12299">
    <property type="entry name" value="HYALURONIC ACID-BINDING PROTEIN 4"/>
    <property type="match status" value="1"/>
</dbReference>
<feature type="compositionally biased region" description="Basic and acidic residues" evidence="3">
    <location>
        <begin position="148"/>
        <end position="173"/>
    </location>
</feature>
<evidence type="ECO:0000256" key="1">
    <source>
        <dbReference type="ARBA" id="ARBA00004496"/>
    </source>
</evidence>
<dbReference type="Pfam" id="PF09598">
    <property type="entry name" value="Stm1_N"/>
    <property type="match status" value="1"/>
</dbReference>
<sequence>MATANPFGLLVDDDNEDPAQLIAASQGKVEKPKNVLRPGQGAEAAAKLPSKPLPPAQAVRKTRNEGGRGPGRGPGRGLGRGYGRGRGEGHVSDRESKENLSRNTDDFSGSFRPTEGDSGRPSERRGGFRGGFRGGRRGDFSNGEGDEGFERPPRAFDRRSGTGRGNELKHDGAGHGNWGNSADEVAPEAVETVNEVEKIIGSEKSVVEENLVDASKDGPPGEVEELEPEDKEMTLEEYEKVLEEKRKVLLALKTEERKVDTKVFESMQQLSNKKDNLDVFIKLGLEKDKHKDTDKEDKAKKIVSINDFLKPVEGDRKYTAGGRGRGRGRGPRPGGHNGSYGGGRSYNNPMAPSIGDLEQFPSLGGKN</sequence>
<comment type="caution">
    <text evidence="5">The sequence shown here is derived from an EMBL/GenBank/DDBJ whole genome shotgun (WGS) entry which is preliminary data.</text>
</comment>
<comment type="subcellular location">
    <subcellularLocation>
        <location evidence="1">Cytoplasm</location>
    </subcellularLocation>
</comment>
<accession>A0AAN7K203</accession>
<dbReference type="Pfam" id="PF04774">
    <property type="entry name" value="HABP4_PAI-RBP1"/>
    <property type="match status" value="1"/>
</dbReference>
<feature type="domain" description="Hyaluronan/mRNA-binding protein" evidence="4">
    <location>
        <begin position="152"/>
        <end position="260"/>
    </location>
</feature>
<proteinExistence type="predicted"/>
<dbReference type="InterPro" id="IPR019084">
    <property type="entry name" value="STM1-like_N"/>
</dbReference>
<dbReference type="PANTHER" id="PTHR12299:SF73">
    <property type="entry name" value="RGG REPEATS NUCLEAR RNA BINDING PROTEIN A"/>
    <property type="match status" value="1"/>
</dbReference>
<evidence type="ECO:0000259" key="4">
    <source>
        <dbReference type="SMART" id="SM01233"/>
    </source>
</evidence>